<dbReference type="PANTHER" id="PTHR24359">
    <property type="entry name" value="SERINE/THREONINE-PROTEIN KINASE SBK1"/>
    <property type="match status" value="1"/>
</dbReference>
<sequence length="1050" mass="119634">MEPHSVSNSRPSPAQIEYQSAIQFYSTVRDENTLKEADDIGGRPFVLVENVTFILLGHKRDNSGEHGQISRLLEASYRRRDHNPPLQRSYQILDRLPIFYTLLDLDLGNKIHKFVEEGISRLPIELPKLKTLFPAKKYDDAAERFYKQQWRWCAMRFEWRMSRKAPSHEHIIPITARLRIEPSRDGLPKTDRKSSLWVVEVPTSLVDKKIEEKLGLPDDDDNTEDNPTREASSKGIVQYIGWYTHREKNPNSDTETTYYNLVLELGAQDLYSAFQKENPPITFSEIQVFWKSMFNVADALASIQVMQHGLYTTYLWHGDIKPENILDVRGRFKLADPGEARVKIVTKPPSGEIPKISVPGGTRSFAAPEKFTYHPDRHVEPEVTQGSDIWSLGCVFSVAATYVVLGKEGVKQYRLLRQRKIESLGTGIGDPFHDREQVLPVVIDWHKYLRNTLRRDDCYTAKVLDLVDTRMLITPGEDRISGASLSQELKGIDEKATQTVDGFPDYIAEFIDNVTHNFKEGIFELEDVPRTISKSGRELFSEELLYRSRRSEGRPMARHMQPSPGDPLRGIGTSLDPNPVLTVPERISGFFTKDQRGALTSLDHTPQETPLKPPDPPTTFWEVEDHIMEYRAHHKDYFNLDHYLKKHKSVYGKSLGGKEDQLQDHFKNRDIVYLVDNASSMKRFWQHASYLLKVLVMRSLGYDDNGMELRFTNDVDGKWTLNPKKNQKPEDFLARMVDADPKKRRFSITETDMTASLTLILENHLKNNSDGRRLKRHLTILVLTDGLWEINKEYDVDNYLVTFIKRIPEENWEPETPVGMSNKLPSRPRPISIQFIRFGHHPDAILRLNRLDNELKDRPELLGTSIPRDIIDTEDANMDVYKMFLGSFIEDFDNKAIQGAPVVSSTSGRSVTFPTNGPEMNGMSPGEYDMPQTPVHTSARTSAGPFSPPGIHRQSSVPGRPPFPWSSPPQTYTSSRAPPLSSESSPVIPELVQAPLAHRYRHGSVDYTASSPASGAYSHYTRPRGESQGQHSKASSPFTYVPSVDPFNTG</sequence>
<dbReference type="InterPro" id="IPR000719">
    <property type="entry name" value="Prot_kinase_dom"/>
</dbReference>
<proteinExistence type="predicted"/>
<dbReference type="STRING" id="2512241.A0A553HRL0"/>
<keyword evidence="5" id="KW-1185">Reference proteome</keyword>
<dbReference type="Proteomes" id="UP000319160">
    <property type="component" value="Unassembled WGS sequence"/>
</dbReference>
<dbReference type="SMART" id="SM00220">
    <property type="entry name" value="S_TKc"/>
    <property type="match status" value="1"/>
</dbReference>
<dbReference type="GO" id="GO:0004674">
    <property type="term" value="F:protein serine/threonine kinase activity"/>
    <property type="evidence" value="ECO:0007669"/>
    <property type="project" value="TreeGrafter"/>
</dbReference>
<feature type="compositionally biased region" description="Low complexity" evidence="1">
    <location>
        <begin position="974"/>
        <end position="986"/>
    </location>
</feature>
<evidence type="ECO:0000313" key="4">
    <source>
        <dbReference type="EMBL" id="TRX90586.1"/>
    </source>
</evidence>
<reference evidence="5" key="1">
    <citation type="submission" date="2019-06" db="EMBL/GenBank/DDBJ databases">
        <title>Draft genome sequence of the griseofulvin-producing fungus Xylaria cubensis strain G536.</title>
        <authorList>
            <person name="Mead M.E."/>
            <person name="Raja H.A."/>
            <person name="Steenwyk J.L."/>
            <person name="Knowles S.L."/>
            <person name="Oberlies N.H."/>
            <person name="Rokas A."/>
        </authorList>
    </citation>
    <scope>NUCLEOTIDE SEQUENCE [LARGE SCALE GENOMIC DNA]</scope>
    <source>
        <strain evidence="5">G536</strain>
    </source>
</reference>
<dbReference type="PROSITE" id="PS50234">
    <property type="entry name" value="VWFA"/>
    <property type="match status" value="1"/>
</dbReference>
<evidence type="ECO:0000259" key="2">
    <source>
        <dbReference type="PROSITE" id="PS50011"/>
    </source>
</evidence>
<feature type="region of interest" description="Disordered" evidence="1">
    <location>
        <begin position="1003"/>
        <end position="1050"/>
    </location>
</feature>
<evidence type="ECO:0000259" key="3">
    <source>
        <dbReference type="PROSITE" id="PS50234"/>
    </source>
</evidence>
<dbReference type="PROSITE" id="PS50011">
    <property type="entry name" value="PROTEIN_KINASE_DOM"/>
    <property type="match status" value="1"/>
</dbReference>
<dbReference type="InterPro" id="IPR002035">
    <property type="entry name" value="VWF_A"/>
</dbReference>
<dbReference type="AlphaFoldDB" id="A0A553HRL0"/>
<comment type="caution">
    <text evidence="4">The sequence shown here is derived from an EMBL/GenBank/DDBJ whole genome shotgun (WGS) entry which is preliminary data.</text>
</comment>
<feature type="compositionally biased region" description="Polar residues" evidence="1">
    <location>
        <begin position="905"/>
        <end position="915"/>
    </location>
</feature>
<organism evidence="4 5">
    <name type="scientific">Xylaria flabelliformis</name>
    <dbReference type="NCBI Taxonomy" id="2512241"/>
    <lineage>
        <taxon>Eukaryota</taxon>
        <taxon>Fungi</taxon>
        <taxon>Dikarya</taxon>
        <taxon>Ascomycota</taxon>
        <taxon>Pezizomycotina</taxon>
        <taxon>Sordariomycetes</taxon>
        <taxon>Xylariomycetidae</taxon>
        <taxon>Xylariales</taxon>
        <taxon>Xylariaceae</taxon>
        <taxon>Xylaria</taxon>
    </lineage>
</organism>
<protein>
    <recommendedName>
        <fullName evidence="6">Protein kinase domain-containing protein</fullName>
    </recommendedName>
</protein>
<dbReference type="SUPFAM" id="SSF56112">
    <property type="entry name" value="Protein kinase-like (PK-like)"/>
    <property type="match status" value="1"/>
</dbReference>
<dbReference type="PANTHER" id="PTHR24359:SF1">
    <property type="entry name" value="INHIBITOR OF NUCLEAR FACTOR KAPPA-B KINASE EPSILON SUBUNIT HOMOLOG 1-RELATED"/>
    <property type="match status" value="1"/>
</dbReference>
<name>A0A553HRL0_9PEZI</name>
<dbReference type="InterPro" id="IPR011009">
    <property type="entry name" value="Kinase-like_dom_sf"/>
</dbReference>
<feature type="compositionally biased region" description="Polar residues" evidence="1">
    <location>
        <begin position="1027"/>
        <end position="1038"/>
    </location>
</feature>
<dbReference type="OrthoDB" id="9992527at2759"/>
<evidence type="ECO:0008006" key="6">
    <source>
        <dbReference type="Google" id="ProtNLM"/>
    </source>
</evidence>
<dbReference type="EMBL" id="VFLP01000054">
    <property type="protein sequence ID" value="TRX90586.1"/>
    <property type="molecule type" value="Genomic_DNA"/>
</dbReference>
<feature type="region of interest" description="Disordered" evidence="1">
    <location>
        <begin position="212"/>
        <end position="231"/>
    </location>
</feature>
<evidence type="ECO:0000256" key="1">
    <source>
        <dbReference type="SAM" id="MobiDB-lite"/>
    </source>
</evidence>
<evidence type="ECO:0000313" key="5">
    <source>
        <dbReference type="Proteomes" id="UP000319160"/>
    </source>
</evidence>
<feature type="region of interest" description="Disordered" evidence="1">
    <location>
        <begin position="905"/>
        <end position="986"/>
    </location>
</feature>
<accession>A0A553HRL0</accession>
<feature type="domain" description="Protein kinase" evidence="2">
    <location>
        <begin position="55"/>
        <end position="492"/>
    </location>
</feature>
<dbReference type="GO" id="GO:0005524">
    <property type="term" value="F:ATP binding"/>
    <property type="evidence" value="ECO:0007669"/>
    <property type="project" value="InterPro"/>
</dbReference>
<gene>
    <name evidence="4" type="ORF">FHL15_008559</name>
</gene>
<dbReference type="Gene3D" id="1.10.510.10">
    <property type="entry name" value="Transferase(Phosphotransferase) domain 1"/>
    <property type="match status" value="1"/>
</dbReference>
<dbReference type="Pfam" id="PF00069">
    <property type="entry name" value="Pkinase"/>
    <property type="match status" value="1"/>
</dbReference>
<feature type="domain" description="VWFA" evidence="3">
    <location>
        <begin position="670"/>
        <end position="892"/>
    </location>
</feature>